<feature type="region of interest" description="Disordered" evidence="1">
    <location>
        <begin position="1"/>
        <end position="51"/>
    </location>
</feature>
<dbReference type="AlphaFoldDB" id="A0A0A9F5Q8"/>
<proteinExistence type="predicted"/>
<evidence type="ECO:0000256" key="1">
    <source>
        <dbReference type="SAM" id="MobiDB-lite"/>
    </source>
</evidence>
<dbReference type="EMBL" id="GBRH01190239">
    <property type="protein sequence ID" value="JAE07657.1"/>
    <property type="molecule type" value="Transcribed_RNA"/>
</dbReference>
<reference evidence="2" key="1">
    <citation type="submission" date="2014-09" db="EMBL/GenBank/DDBJ databases">
        <authorList>
            <person name="Magalhaes I.L.F."/>
            <person name="Oliveira U."/>
            <person name="Santos F.R."/>
            <person name="Vidigal T.H.D.A."/>
            <person name="Brescovit A.D."/>
            <person name="Santos A.J."/>
        </authorList>
    </citation>
    <scope>NUCLEOTIDE SEQUENCE</scope>
    <source>
        <tissue evidence="2">Shoot tissue taken approximately 20 cm above the soil surface</tissue>
    </source>
</reference>
<evidence type="ECO:0000313" key="2">
    <source>
        <dbReference type="EMBL" id="JAE07657.1"/>
    </source>
</evidence>
<name>A0A0A9F5Q8_ARUDO</name>
<protein>
    <submittedName>
        <fullName evidence="2">Uncharacterized protein</fullName>
    </submittedName>
</protein>
<accession>A0A0A9F5Q8</accession>
<reference evidence="2" key="2">
    <citation type="journal article" date="2015" name="Data Brief">
        <title>Shoot transcriptome of the giant reed, Arundo donax.</title>
        <authorList>
            <person name="Barrero R.A."/>
            <person name="Guerrero F.D."/>
            <person name="Moolhuijzen P."/>
            <person name="Goolsby J.A."/>
            <person name="Tidwell J."/>
            <person name="Bellgard S.E."/>
            <person name="Bellgard M.I."/>
        </authorList>
    </citation>
    <scope>NUCLEOTIDE SEQUENCE</scope>
    <source>
        <tissue evidence="2">Shoot tissue taken approximately 20 cm above the soil surface</tissue>
    </source>
</reference>
<feature type="compositionally biased region" description="Basic and acidic residues" evidence="1">
    <location>
        <begin position="28"/>
        <end position="42"/>
    </location>
</feature>
<sequence>MRSRRQQEPPEESWAFPVPILLHGRSRRGQEDGRLQHRHEANDAQSVRVSP</sequence>
<organism evidence="2">
    <name type="scientific">Arundo donax</name>
    <name type="common">Giant reed</name>
    <name type="synonym">Donax arundinaceus</name>
    <dbReference type="NCBI Taxonomy" id="35708"/>
    <lineage>
        <taxon>Eukaryota</taxon>
        <taxon>Viridiplantae</taxon>
        <taxon>Streptophyta</taxon>
        <taxon>Embryophyta</taxon>
        <taxon>Tracheophyta</taxon>
        <taxon>Spermatophyta</taxon>
        <taxon>Magnoliopsida</taxon>
        <taxon>Liliopsida</taxon>
        <taxon>Poales</taxon>
        <taxon>Poaceae</taxon>
        <taxon>PACMAD clade</taxon>
        <taxon>Arundinoideae</taxon>
        <taxon>Arundineae</taxon>
        <taxon>Arundo</taxon>
    </lineage>
</organism>